<evidence type="ECO:0000313" key="2">
    <source>
        <dbReference type="EMBL" id="KAA0159041.1"/>
    </source>
</evidence>
<dbReference type="Gene3D" id="2.60.40.1190">
    <property type="match status" value="1"/>
</dbReference>
<dbReference type="PANTHER" id="PTHR35532:SF5">
    <property type="entry name" value="CARBOHYDRATE-BINDING DOMAIN-CONTAINING PROTEIN"/>
    <property type="match status" value="1"/>
</dbReference>
<dbReference type="CDD" id="cd09620">
    <property type="entry name" value="CBM9_like_3"/>
    <property type="match status" value="1"/>
</dbReference>
<sequence>MPGLWALAAAAVAAVASAAVTPPIFPYPRQYGVHRLGPGERIVVDGFLNETAWDAVPWSEDFVDIDAGPVPRFRTRYKARWDGNNLYIGYWLEEPQVWANLTVDDSIVFHDNDAEIFIDPDGSCAWYKELEVNALATWWQLILDKPYIDGGSAKYGPGKWVMPRFEAATQVFGCEINDPSSGPCSHWTLEMLLPLESYVVNETVARSPPVPGDLWRWDFSRVEWRVSDVGNKFEKVPGVAAANWVWSAQHAINMHLPERWGYLCWLDDKVNVSTCRTDVTWNARQALAAVYYAQHQFSAVNGYFSATLSDLGLPPSVLNGQLGTQPPVLIVDPLSPYGFAANVSATVGGQTFVGSINTQRHFTFDPPGAAVCGLGGC</sequence>
<reference evidence="2 3" key="1">
    <citation type="submission" date="2019-07" db="EMBL/GenBank/DDBJ databases">
        <title>Genomes of Cafeteria roenbergensis.</title>
        <authorList>
            <person name="Fischer M.G."/>
            <person name="Hackl T."/>
            <person name="Roman M."/>
        </authorList>
    </citation>
    <scope>NUCLEOTIDE SEQUENCE [LARGE SCALE GENOMIC DNA]</scope>
    <source>
        <strain evidence="2 3">RCC970-E3</strain>
    </source>
</reference>
<feature type="chain" id="PRO_5022833172" evidence="1">
    <location>
        <begin position="19"/>
        <end position="377"/>
    </location>
</feature>
<dbReference type="SUPFAM" id="SSF49344">
    <property type="entry name" value="CBD9-like"/>
    <property type="match status" value="1"/>
</dbReference>
<name>A0A5A8D523_CAFRO</name>
<protein>
    <submittedName>
        <fullName evidence="2">Uncharacterized protein</fullName>
    </submittedName>
</protein>
<dbReference type="PANTHER" id="PTHR35532">
    <property type="entry name" value="SIMILAR TO POLYHYDROXYALKANOATE DEPOLYMERASE"/>
    <property type="match status" value="1"/>
</dbReference>
<dbReference type="Proteomes" id="UP000324907">
    <property type="component" value="Unassembled WGS sequence"/>
</dbReference>
<organism evidence="2 3">
    <name type="scientific">Cafeteria roenbergensis</name>
    <name type="common">Marine flagellate</name>
    <dbReference type="NCBI Taxonomy" id="33653"/>
    <lineage>
        <taxon>Eukaryota</taxon>
        <taxon>Sar</taxon>
        <taxon>Stramenopiles</taxon>
        <taxon>Bigyra</taxon>
        <taxon>Opalozoa</taxon>
        <taxon>Bicosoecida</taxon>
        <taxon>Cafeteriaceae</taxon>
        <taxon>Cafeteria</taxon>
    </lineage>
</organism>
<dbReference type="EMBL" id="VLTL01000138">
    <property type="protein sequence ID" value="KAA0159041.1"/>
    <property type="molecule type" value="Genomic_DNA"/>
</dbReference>
<proteinExistence type="predicted"/>
<dbReference type="AlphaFoldDB" id="A0A5A8D523"/>
<evidence type="ECO:0000256" key="1">
    <source>
        <dbReference type="SAM" id="SignalP"/>
    </source>
</evidence>
<keyword evidence="1" id="KW-0732">Signal</keyword>
<feature type="signal peptide" evidence="1">
    <location>
        <begin position="1"/>
        <end position="18"/>
    </location>
</feature>
<evidence type="ECO:0000313" key="3">
    <source>
        <dbReference type="Proteomes" id="UP000324907"/>
    </source>
</evidence>
<accession>A0A5A8D523</accession>
<comment type="caution">
    <text evidence="2">The sequence shown here is derived from an EMBL/GenBank/DDBJ whole genome shotgun (WGS) entry which is preliminary data.</text>
</comment>
<gene>
    <name evidence="2" type="ORF">FNF28_06015</name>
</gene>